<evidence type="ECO:0000313" key="2">
    <source>
        <dbReference type="Proteomes" id="UP000015103"/>
    </source>
</evidence>
<dbReference type="InterPro" id="IPR001251">
    <property type="entry name" value="CRAL-TRIO_dom"/>
</dbReference>
<dbReference type="OMA" id="KICTMRT"/>
<proteinExistence type="predicted"/>
<dbReference type="SMART" id="SM00516">
    <property type="entry name" value="SEC14"/>
    <property type="match status" value="1"/>
</dbReference>
<dbReference type="Gene3D" id="1.10.8.20">
    <property type="entry name" value="N-terminal domain of phosphatidylinositol transfer protein sec14p"/>
    <property type="match status" value="1"/>
</dbReference>
<protein>
    <submittedName>
        <fullName evidence="1">Uncharacterized protein</fullName>
    </submittedName>
</protein>
<dbReference type="PANTHER" id="PTHR10174:SF224">
    <property type="entry name" value="RETINOL-BINDING PROTEIN PINTA"/>
    <property type="match status" value="1"/>
</dbReference>
<dbReference type="HOGENOM" id="CLU_046597_3_1_1"/>
<dbReference type="SUPFAM" id="SSF52087">
    <property type="entry name" value="CRAL/TRIO domain"/>
    <property type="match status" value="1"/>
</dbReference>
<dbReference type="PROSITE" id="PS50191">
    <property type="entry name" value="CRAL_TRIO"/>
    <property type="match status" value="1"/>
</dbReference>
<dbReference type="EnsemblMetazoa" id="RPRC010426-RA">
    <property type="protein sequence ID" value="RPRC010426-PA"/>
    <property type="gene ID" value="RPRC010426"/>
</dbReference>
<dbReference type="GO" id="GO:1902936">
    <property type="term" value="F:phosphatidylinositol bisphosphate binding"/>
    <property type="evidence" value="ECO:0007669"/>
    <property type="project" value="TreeGrafter"/>
</dbReference>
<name>T1I2A6_RHOPR</name>
<organism evidence="1 2">
    <name type="scientific">Rhodnius prolixus</name>
    <name type="common">Triatomid bug</name>
    <dbReference type="NCBI Taxonomy" id="13249"/>
    <lineage>
        <taxon>Eukaryota</taxon>
        <taxon>Metazoa</taxon>
        <taxon>Ecdysozoa</taxon>
        <taxon>Arthropoda</taxon>
        <taxon>Hexapoda</taxon>
        <taxon>Insecta</taxon>
        <taxon>Pterygota</taxon>
        <taxon>Neoptera</taxon>
        <taxon>Paraneoptera</taxon>
        <taxon>Hemiptera</taxon>
        <taxon>Heteroptera</taxon>
        <taxon>Panheteroptera</taxon>
        <taxon>Cimicomorpha</taxon>
        <taxon>Reduviidae</taxon>
        <taxon>Triatominae</taxon>
        <taxon>Rhodnius</taxon>
    </lineage>
</organism>
<dbReference type="PRINTS" id="PR00180">
    <property type="entry name" value="CRETINALDHBP"/>
</dbReference>
<dbReference type="Proteomes" id="UP000015103">
    <property type="component" value="Unassembled WGS sequence"/>
</dbReference>
<dbReference type="GO" id="GO:0016020">
    <property type="term" value="C:membrane"/>
    <property type="evidence" value="ECO:0007669"/>
    <property type="project" value="TreeGrafter"/>
</dbReference>
<keyword evidence="2" id="KW-1185">Reference proteome</keyword>
<dbReference type="Gene3D" id="3.40.525.10">
    <property type="entry name" value="CRAL-TRIO lipid binding domain"/>
    <property type="match status" value="1"/>
</dbReference>
<dbReference type="eggNOG" id="KOG1471">
    <property type="taxonomic scope" value="Eukaryota"/>
</dbReference>
<dbReference type="InParanoid" id="T1I2A6"/>
<accession>T1I2A6</accession>
<dbReference type="PANTHER" id="PTHR10174">
    <property type="entry name" value="ALPHA-TOCOPHEROL TRANSFER PROTEIN-RELATED"/>
    <property type="match status" value="1"/>
</dbReference>
<dbReference type="CDD" id="cd00170">
    <property type="entry name" value="SEC14"/>
    <property type="match status" value="1"/>
</dbReference>
<dbReference type="EMBL" id="ACPB03016285">
    <property type="status" value="NOT_ANNOTATED_CDS"/>
    <property type="molecule type" value="Genomic_DNA"/>
</dbReference>
<dbReference type="Pfam" id="PF00650">
    <property type="entry name" value="CRAL_TRIO"/>
    <property type="match status" value="1"/>
</dbReference>
<reference evidence="1" key="1">
    <citation type="submission" date="2015-05" db="UniProtKB">
        <authorList>
            <consortium name="EnsemblMetazoa"/>
        </authorList>
    </citation>
    <scope>IDENTIFICATION</scope>
</reference>
<dbReference type="InterPro" id="IPR036865">
    <property type="entry name" value="CRAL-TRIO_dom_sf"/>
</dbReference>
<dbReference type="VEuPathDB" id="VectorBase:RPRC010426"/>
<sequence>MLYEYEGPTEEQKDAMLEEVGYSRKQLDSDLEQLKEWLKLQLHLPACRLNESDTFLKNYLIGCKGSLEKAKRKLDFYYTFRRVVPIYQSINKIIRRILLSLFVHFRHFTSLPKMMKHTRLCFLKLADHDQEKFDFISYFRYMMDGCELGLRHEESCGAKFCLVFDAKGISLSHHIAKVKPLVVKDIIYFLVRATPYRFSAMYFINAPQFLVTTINNLAIPFMPKKMKPRVHIIANGFEELSQLFDKSVLPKDYGGDQPSMMELSDYWRDYKVEHREWFLNELSERCDESKRIVTEDPTNPYFGMPGSLKKLIVD</sequence>
<dbReference type="STRING" id="13249.T1I2A6"/>
<dbReference type="SUPFAM" id="SSF46938">
    <property type="entry name" value="CRAL/TRIO N-terminal domain"/>
    <property type="match status" value="1"/>
</dbReference>
<dbReference type="AlphaFoldDB" id="T1I2A6"/>
<dbReference type="InterPro" id="IPR036273">
    <property type="entry name" value="CRAL/TRIO_N_dom_sf"/>
</dbReference>
<evidence type="ECO:0000313" key="1">
    <source>
        <dbReference type="EnsemblMetazoa" id="RPRC010426-PA"/>
    </source>
</evidence>